<dbReference type="Gene3D" id="3.40.50.300">
    <property type="entry name" value="P-loop containing nucleotide triphosphate hydrolases"/>
    <property type="match status" value="1"/>
</dbReference>
<evidence type="ECO:0000256" key="3">
    <source>
        <dbReference type="ARBA" id="ARBA00022448"/>
    </source>
</evidence>
<dbReference type="SUPFAM" id="SSF52540">
    <property type="entry name" value="P-loop containing nucleoside triphosphate hydrolases"/>
    <property type="match status" value="1"/>
</dbReference>
<dbReference type="GO" id="GO:0005524">
    <property type="term" value="F:ATP binding"/>
    <property type="evidence" value="ECO:0007669"/>
    <property type="project" value="UniProtKB-KW"/>
</dbReference>
<dbReference type="AlphaFoldDB" id="A0A1E7L5K2"/>
<accession>A0A1E7L5K2</accession>
<dbReference type="InterPro" id="IPR027417">
    <property type="entry name" value="P-loop_NTPase"/>
</dbReference>
<dbReference type="PANTHER" id="PTHR42711">
    <property type="entry name" value="ABC TRANSPORTER ATP-BINDING PROTEIN"/>
    <property type="match status" value="1"/>
</dbReference>
<dbReference type="Pfam" id="PF00005">
    <property type="entry name" value="ABC_tran"/>
    <property type="match status" value="1"/>
</dbReference>
<comment type="similarity">
    <text evidence="2">Belongs to the ABC transporter superfamily.</text>
</comment>
<comment type="caution">
    <text evidence="8">The sequence shown here is derived from an EMBL/GenBank/DDBJ whole genome shotgun (WGS) entry which is preliminary data.</text>
</comment>
<dbReference type="SMART" id="SM00382">
    <property type="entry name" value="AAA"/>
    <property type="match status" value="1"/>
</dbReference>
<evidence type="ECO:0000259" key="7">
    <source>
        <dbReference type="PROSITE" id="PS50893"/>
    </source>
</evidence>
<dbReference type="GO" id="GO:0016887">
    <property type="term" value="F:ATP hydrolysis activity"/>
    <property type="evidence" value="ECO:0007669"/>
    <property type="project" value="InterPro"/>
</dbReference>
<sequence length="302" mass="32238">MTTPILDVAGLTAAYGRRTALRDVSLTIRPGQILGLLGPNGAGKTTLMDAVAGKVRPVAGTVSVCGMDVTRRTRAARARIGYAEQDLAVFPTLTVRENVSNWAAICGMPRRGHAQAVDAALSAMLLDEVAEQRVRTLSGGQRRRVHCAMATVCRPPLLLLDEPTVGVDPATRRAVLDHVRALAAEGTAVCYSTHYLPEVEALGADVVLLKDGATAARGRVEELLDRFGRTVAELRVRDGDGPSATTRTVSVDLDGPDELPGVLRGLDADLNRLAGLEIRRPSLDEVFDRIVEEDGRAHADSR</sequence>
<dbReference type="GO" id="GO:0005886">
    <property type="term" value="C:plasma membrane"/>
    <property type="evidence" value="ECO:0007669"/>
    <property type="project" value="UniProtKB-SubCell"/>
</dbReference>
<evidence type="ECO:0000313" key="9">
    <source>
        <dbReference type="Proteomes" id="UP000176005"/>
    </source>
</evidence>
<dbReference type="EMBL" id="LJGW01000233">
    <property type="protein sequence ID" value="OEV11293.1"/>
    <property type="molecule type" value="Genomic_DNA"/>
</dbReference>
<dbReference type="InterPro" id="IPR050763">
    <property type="entry name" value="ABC_transporter_ATP-binding"/>
</dbReference>
<dbReference type="InterPro" id="IPR003439">
    <property type="entry name" value="ABC_transporter-like_ATP-bd"/>
</dbReference>
<gene>
    <name evidence="8" type="ORF">AN218_13580</name>
</gene>
<reference evidence="8 9" key="1">
    <citation type="journal article" date="2016" name="Front. Microbiol.">
        <title>Comparative Genomics Analysis of Streptomyces Species Reveals Their Adaptation to the Marine Environment and Their Diversity at the Genomic Level.</title>
        <authorList>
            <person name="Tian X."/>
            <person name="Zhang Z."/>
            <person name="Yang T."/>
            <person name="Chen M."/>
            <person name="Li J."/>
            <person name="Chen F."/>
            <person name="Yang J."/>
            <person name="Li W."/>
            <person name="Zhang B."/>
            <person name="Zhang Z."/>
            <person name="Wu J."/>
            <person name="Zhang C."/>
            <person name="Long L."/>
            <person name="Xiao J."/>
        </authorList>
    </citation>
    <scope>NUCLEOTIDE SEQUENCE [LARGE SCALE GENOMIC DNA]</scope>
    <source>
        <strain evidence="8 9">SCSIO 10429</strain>
    </source>
</reference>
<dbReference type="InterPro" id="IPR003593">
    <property type="entry name" value="AAA+_ATPase"/>
</dbReference>
<name>A0A1E7L5K2_9ACTN</name>
<dbReference type="PANTHER" id="PTHR42711:SF5">
    <property type="entry name" value="ABC TRANSPORTER ATP-BINDING PROTEIN NATA"/>
    <property type="match status" value="1"/>
</dbReference>
<keyword evidence="9" id="KW-1185">Reference proteome</keyword>
<evidence type="ECO:0000256" key="2">
    <source>
        <dbReference type="ARBA" id="ARBA00005417"/>
    </source>
</evidence>
<proteinExistence type="inferred from homology"/>
<evidence type="ECO:0000313" key="8">
    <source>
        <dbReference type="EMBL" id="OEV11293.1"/>
    </source>
</evidence>
<keyword evidence="6" id="KW-0046">Antibiotic resistance</keyword>
<comment type="subcellular location">
    <subcellularLocation>
        <location evidence="1">Cell membrane</location>
        <topology evidence="1">Peripheral membrane protein</topology>
    </subcellularLocation>
</comment>
<organism evidence="8 9">
    <name type="scientific">Streptomyces nanshensis</name>
    <dbReference type="NCBI Taxonomy" id="518642"/>
    <lineage>
        <taxon>Bacteria</taxon>
        <taxon>Bacillati</taxon>
        <taxon>Actinomycetota</taxon>
        <taxon>Actinomycetes</taxon>
        <taxon>Kitasatosporales</taxon>
        <taxon>Streptomycetaceae</taxon>
        <taxon>Streptomyces</taxon>
    </lineage>
</organism>
<dbReference type="Proteomes" id="UP000176005">
    <property type="component" value="Unassembled WGS sequence"/>
</dbReference>
<evidence type="ECO:0000256" key="4">
    <source>
        <dbReference type="ARBA" id="ARBA00022741"/>
    </source>
</evidence>
<evidence type="ECO:0000256" key="1">
    <source>
        <dbReference type="ARBA" id="ARBA00004202"/>
    </source>
</evidence>
<dbReference type="GO" id="GO:0046677">
    <property type="term" value="P:response to antibiotic"/>
    <property type="evidence" value="ECO:0007669"/>
    <property type="project" value="UniProtKB-KW"/>
</dbReference>
<dbReference type="PROSITE" id="PS50893">
    <property type="entry name" value="ABC_TRANSPORTER_2"/>
    <property type="match status" value="1"/>
</dbReference>
<keyword evidence="4" id="KW-0547">Nucleotide-binding</keyword>
<evidence type="ECO:0000256" key="5">
    <source>
        <dbReference type="ARBA" id="ARBA00022840"/>
    </source>
</evidence>
<feature type="domain" description="ABC transporter" evidence="7">
    <location>
        <begin position="6"/>
        <end position="236"/>
    </location>
</feature>
<evidence type="ECO:0000256" key="6">
    <source>
        <dbReference type="ARBA" id="ARBA00023251"/>
    </source>
</evidence>
<keyword evidence="5" id="KW-0067">ATP-binding</keyword>
<protein>
    <recommendedName>
        <fullName evidence="7">ABC transporter domain-containing protein</fullName>
    </recommendedName>
</protein>
<dbReference type="RefSeq" id="WP_079132137.1">
    <property type="nucleotide sequence ID" value="NZ_LJGW01000233.1"/>
</dbReference>
<keyword evidence="3" id="KW-0813">Transport</keyword>